<dbReference type="Gene3D" id="3.40.80.10">
    <property type="entry name" value="Peptidoglycan recognition protein-like"/>
    <property type="match status" value="1"/>
</dbReference>
<proteinExistence type="inferred from homology"/>
<dbReference type="FunCoup" id="A0A6J3BSP3">
    <property type="interactions" value="39"/>
</dbReference>
<comment type="subunit">
    <text evidence="2">Monomer.</text>
</comment>
<evidence type="ECO:0000256" key="5">
    <source>
        <dbReference type="ARBA" id="ARBA00022859"/>
    </source>
</evidence>
<sequence>MLENCTHNLENKDDMDRLTYFVLFSMLVSTFAMPKTSVSKVYNFPFISRSEWGANPPTGVTLLNYPVPYVVIHHSYIPGVCMTTDECKAAMRAMQNYHQNDQQWVDIGYNFAVGGEGSVYEGRGWDTVGAHAVGYNVFSIGICLIGDWVSELPPPIQLENAKKLIAAGVQLGYISPNYNLIGHRQATATECPGESLFREITSWDRFSIAG</sequence>
<evidence type="ECO:0000256" key="3">
    <source>
        <dbReference type="ARBA" id="ARBA00022588"/>
    </source>
</evidence>
<protein>
    <recommendedName>
        <fullName evidence="7">Peptidoglycan-recognition protein</fullName>
    </recommendedName>
</protein>
<dbReference type="Pfam" id="PF01510">
    <property type="entry name" value="Amidase_2"/>
    <property type="match status" value="1"/>
</dbReference>
<dbReference type="InterPro" id="IPR002502">
    <property type="entry name" value="Amidase_domain"/>
</dbReference>
<keyword evidence="11" id="KW-1185">Reference proteome</keyword>
<keyword evidence="3 7" id="KW-0399">Innate immunity</keyword>
<dbReference type="InParanoid" id="A0A6J3BSP3"/>
<feature type="domain" description="N-acetylmuramoyl-L-alanine amidase" evidence="9">
    <location>
        <begin position="55"/>
        <end position="193"/>
    </location>
</feature>
<dbReference type="SMART" id="SM00644">
    <property type="entry name" value="Ami_2"/>
    <property type="match status" value="1"/>
</dbReference>
<evidence type="ECO:0000256" key="2">
    <source>
        <dbReference type="ARBA" id="ARBA00011245"/>
    </source>
</evidence>
<evidence type="ECO:0000313" key="11">
    <source>
        <dbReference type="Proteomes" id="UP001652740"/>
    </source>
</evidence>
<keyword evidence="6" id="KW-1015">Disulfide bond</keyword>
<dbReference type="GO" id="GO:0009253">
    <property type="term" value="P:peptidoglycan catabolic process"/>
    <property type="evidence" value="ECO:0007669"/>
    <property type="project" value="InterPro"/>
</dbReference>
<dbReference type="FunFam" id="3.40.80.10:FF:000001">
    <property type="entry name" value="Peptidoglycan recognition protein 1"/>
    <property type="match status" value="1"/>
</dbReference>
<dbReference type="InterPro" id="IPR015510">
    <property type="entry name" value="PGRP"/>
</dbReference>
<dbReference type="KEGG" id="gmw:113515206"/>
<evidence type="ECO:0000256" key="4">
    <source>
        <dbReference type="ARBA" id="ARBA00022729"/>
    </source>
</evidence>
<dbReference type="InterPro" id="IPR017331">
    <property type="entry name" value="Peptidoglycan_recognition"/>
</dbReference>
<organism evidence="11 12">
    <name type="scientific">Galleria mellonella</name>
    <name type="common">Greater wax moth</name>
    <dbReference type="NCBI Taxonomy" id="7137"/>
    <lineage>
        <taxon>Eukaryota</taxon>
        <taxon>Metazoa</taxon>
        <taxon>Ecdysozoa</taxon>
        <taxon>Arthropoda</taxon>
        <taxon>Hexapoda</taxon>
        <taxon>Insecta</taxon>
        <taxon>Pterygota</taxon>
        <taxon>Neoptera</taxon>
        <taxon>Endopterygota</taxon>
        <taxon>Lepidoptera</taxon>
        <taxon>Glossata</taxon>
        <taxon>Ditrysia</taxon>
        <taxon>Pyraloidea</taxon>
        <taxon>Pyralidae</taxon>
        <taxon>Galleriinae</taxon>
        <taxon>Galleria</taxon>
    </lineage>
</organism>
<dbReference type="InterPro" id="IPR006619">
    <property type="entry name" value="PGRP_domain_met/bac"/>
</dbReference>
<evidence type="ECO:0000259" key="10">
    <source>
        <dbReference type="SMART" id="SM00701"/>
    </source>
</evidence>
<dbReference type="PANTHER" id="PTHR11022">
    <property type="entry name" value="PEPTIDOGLYCAN RECOGNITION PROTEIN"/>
    <property type="match status" value="1"/>
</dbReference>
<dbReference type="PIRSF" id="PIRSF037945">
    <property type="entry name" value="PGRPs"/>
    <property type="match status" value="1"/>
</dbReference>
<dbReference type="GO" id="GO:0042834">
    <property type="term" value="F:peptidoglycan binding"/>
    <property type="evidence" value="ECO:0007669"/>
    <property type="project" value="InterPro"/>
</dbReference>
<feature type="domain" description="Peptidoglycan recognition protein family" evidence="10">
    <location>
        <begin position="44"/>
        <end position="187"/>
    </location>
</feature>
<dbReference type="SUPFAM" id="SSF55846">
    <property type="entry name" value="N-acetylmuramoyl-L-alanine amidase-like"/>
    <property type="match status" value="1"/>
</dbReference>
<dbReference type="GeneID" id="113515206"/>
<evidence type="ECO:0000256" key="6">
    <source>
        <dbReference type="ARBA" id="ARBA00023157"/>
    </source>
</evidence>
<keyword evidence="5 7" id="KW-0391">Immunity</keyword>
<dbReference type="PANTHER" id="PTHR11022:SF77">
    <property type="entry name" value="PEPTIDOGLYCAN-RECOGNITION PROTEIN LB"/>
    <property type="match status" value="1"/>
</dbReference>
<dbReference type="CDD" id="cd06583">
    <property type="entry name" value="PGRP"/>
    <property type="match status" value="1"/>
</dbReference>
<comment type="similarity">
    <text evidence="1 7">Belongs to the N-acetylmuramoyl-L-alanine amidase 2 family.</text>
</comment>
<name>A0A6J3BSP3_GALME</name>
<dbReference type="GO" id="GO:0008270">
    <property type="term" value="F:zinc ion binding"/>
    <property type="evidence" value="ECO:0007669"/>
    <property type="project" value="InterPro"/>
</dbReference>
<dbReference type="OrthoDB" id="10001926at2759"/>
<dbReference type="GO" id="GO:0045087">
    <property type="term" value="P:innate immune response"/>
    <property type="evidence" value="ECO:0007669"/>
    <property type="project" value="UniProtKB-KW"/>
</dbReference>
<reference evidence="12" key="1">
    <citation type="submission" date="2025-08" db="UniProtKB">
        <authorList>
            <consortium name="RefSeq"/>
        </authorList>
    </citation>
    <scope>IDENTIFICATION</scope>
    <source>
        <tissue evidence="12">Whole larvae</tissue>
    </source>
</reference>
<evidence type="ECO:0000259" key="9">
    <source>
        <dbReference type="SMART" id="SM00644"/>
    </source>
</evidence>
<evidence type="ECO:0000256" key="1">
    <source>
        <dbReference type="ARBA" id="ARBA00007553"/>
    </source>
</evidence>
<dbReference type="AlphaFoldDB" id="A0A6J3BSP3"/>
<evidence type="ECO:0000256" key="8">
    <source>
        <dbReference type="PIRSR" id="PIRSR037945-1"/>
    </source>
</evidence>
<feature type="disulfide bond" evidence="8">
    <location>
        <begin position="81"/>
        <end position="87"/>
    </location>
</feature>
<dbReference type="Proteomes" id="UP001652740">
    <property type="component" value="Unplaced"/>
</dbReference>
<dbReference type="RefSeq" id="XP_031764358.1">
    <property type="nucleotide sequence ID" value="XM_031908498.2"/>
</dbReference>
<gene>
    <name evidence="12" type="primary">LOC113515206</name>
</gene>
<accession>A0A6J3BSP3</accession>
<evidence type="ECO:0000313" key="12">
    <source>
        <dbReference type="RefSeq" id="XP_031764358.1"/>
    </source>
</evidence>
<keyword evidence="4" id="KW-0732">Signal</keyword>
<evidence type="ECO:0000256" key="7">
    <source>
        <dbReference type="PIRNR" id="PIRNR037945"/>
    </source>
</evidence>
<dbReference type="GO" id="GO:0008745">
    <property type="term" value="F:N-acetylmuramoyl-L-alanine amidase activity"/>
    <property type="evidence" value="ECO:0007669"/>
    <property type="project" value="InterPro"/>
</dbReference>
<dbReference type="SMART" id="SM00701">
    <property type="entry name" value="PGRP"/>
    <property type="match status" value="1"/>
</dbReference>
<dbReference type="InterPro" id="IPR036505">
    <property type="entry name" value="Amidase/PGRP_sf"/>
</dbReference>